<reference evidence="3" key="1">
    <citation type="submission" date="2013-01" db="EMBL/GenBank/DDBJ databases">
        <title>Draft Genome Sequence of a Mulberry Tree, Morus notabilis C.K. Schneid.</title>
        <authorList>
            <person name="He N."/>
            <person name="Zhao S."/>
        </authorList>
    </citation>
    <scope>NUCLEOTIDE SEQUENCE</scope>
</reference>
<evidence type="ECO:0000313" key="2">
    <source>
        <dbReference type="EMBL" id="EXB75594.1"/>
    </source>
</evidence>
<sequence length="170" mass="19083">MIQRNPETRQPQSLIDNWCDLYFRQGNGWANKAAAAAYGKMVDEGQTQVSESGSSSSTSNVDEIVILENVLGNHRGHRLGVKPKMTQRRSSSTSSSSGSQSEMPTACLAPDMQQWLLSLHASHTALVKEMMELRPRVERTVISPRQELCFLGPMKKMMKLKKKKMEKMLT</sequence>
<dbReference type="Proteomes" id="UP000030645">
    <property type="component" value="Unassembled WGS sequence"/>
</dbReference>
<dbReference type="AlphaFoldDB" id="W9RG39"/>
<feature type="region of interest" description="Disordered" evidence="1">
    <location>
        <begin position="76"/>
        <end position="104"/>
    </location>
</feature>
<proteinExistence type="predicted"/>
<accession>W9RG39</accession>
<name>W9RG39_9ROSA</name>
<feature type="compositionally biased region" description="Basic residues" evidence="1">
    <location>
        <begin position="76"/>
        <end position="87"/>
    </location>
</feature>
<keyword evidence="3" id="KW-1185">Reference proteome</keyword>
<evidence type="ECO:0000313" key="3">
    <source>
        <dbReference type="Proteomes" id="UP000030645"/>
    </source>
</evidence>
<protein>
    <submittedName>
        <fullName evidence="2">Uncharacterized protein</fullName>
    </submittedName>
</protein>
<dbReference type="EMBL" id="KE344683">
    <property type="protein sequence ID" value="EXB75594.1"/>
    <property type="molecule type" value="Genomic_DNA"/>
</dbReference>
<feature type="compositionally biased region" description="Low complexity" evidence="1">
    <location>
        <begin position="88"/>
        <end position="101"/>
    </location>
</feature>
<evidence type="ECO:0000256" key="1">
    <source>
        <dbReference type="SAM" id="MobiDB-lite"/>
    </source>
</evidence>
<organism evidence="2 3">
    <name type="scientific">Morus notabilis</name>
    <dbReference type="NCBI Taxonomy" id="981085"/>
    <lineage>
        <taxon>Eukaryota</taxon>
        <taxon>Viridiplantae</taxon>
        <taxon>Streptophyta</taxon>
        <taxon>Embryophyta</taxon>
        <taxon>Tracheophyta</taxon>
        <taxon>Spermatophyta</taxon>
        <taxon>Magnoliopsida</taxon>
        <taxon>eudicotyledons</taxon>
        <taxon>Gunneridae</taxon>
        <taxon>Pentapetalae</taxon>
        <taxon>rosids</taxon>
        <taxon>fabids</taxon>
        <taxon>Rosales</taxon>
        <taxon>Moraceae</taxon>
        <taxon>Moreae</taxon>
        <taxon>Morus</taxon>
    </lineage>
</organism>
<gene>
    <name evidence="2" type="ORF">L484_026070</name>
</gene>